<sequence length="74" mass="8357">MINIENMYTDKLSSEDCDLSCYWPENKPREEVGVCNPRDITEGFTLPHLSSHIIASPTLVLHKAQDNIDTPDPT</sequence>
<dbReference type="EMBL" id="VSRR010002450">
    <property type="protein sequence ID" value="MPC31508.1"/>
    <property type="molecule type" value="Genomic_DNA"/>
</dbReference>
<reference evidence="1 2" key="1">
    <citation type="submission" date="2019-05" db="EMBL/GenBank/DDBJ databases">
        <title>Another draft genome of Portunus trituberculatus and its Hox gene families provides insights of decapod evolution.</title>
        <authorList>
            <person name="Jeong J.-H."/>
            <person name="Song I."/>
            <person name="Kim S."/>
            <person name="Choi T."/>
            <person name="Kim D."/>
            <person name="Ryu S."/>
            <person name="Kim W."/>
        </authorList>
    </citation>
    <scope>NUCLEOTIDE SEQUENCE [LARGE SCALE GENOMIC DNA]</scope>
    <source>
        <tissue evidence="1">Muscle</tissue>
    </source>
</reference>
<evidence type="ECO:0000313" key="2">
    <source>
        <dbReference type="Proteomes" id="UP000324222"/>
    </source>
</evidence>
<evidence type="ECO:0000313" key="1">
    <source>
        <dbReference type="EMBL" id="MPC31508.1"/>
    </source>
</evidence>
<keyword evidence="2" id="KW-1185">Reference proteome</keyword>
<name>A0A5B7EDD3_PORTR</name>
<dbReference type="AlphaFoldDB" id="A0A5B7EDD3"/>
<comment type="caution">
    <text evidence="1">The sequence shown here is derived from an EMBL/GenBank/DDBJ whole genome shotgun (WGS) entry which is preliminary data.</text>
</comment>
<protein>
    <submittedName>
        <fullName evidence="1">Uncharacterized protein</fullName>
    </submittedName>
</protein>
<gene>
    <name evidence="1" type="ORF">E2C01_024800</name>
</gene>
<accession>A0A5B7EDD3</accession>
<dbReference type="Proteomes" id="UP000324222">
    <property type="component" value="Unassembled WGS sequence"/>
</dbReference>
<organism evidence="1 2">
    <name type="scientific">Portunus trituberculatus</name>
    <name type="common">Swimming crab</name>
    <name type="synonym">Neptunus trituberculatus</name>
    <dbReference type="NCBI Taxonomy" id="210409"/>
    <lineage>
        <taxon>Eukaryota</taxon>
        <taxon>Metazoa</taxon>
        <taxon>Ecdysozoa</taxon>
        <taxon>Arthropoda</taxon>
        <taxon>Crustacea</taxon>
        <taxon>Multicrustacea</taxon>
        <taxon>Malacostraca</taxon>
        <taxon>Eumalacostraca</taxon>
        <taxon>Eucarida</taxon>
        <taxon>Decapoda</taxon>
        <taxon>Pleocyemata</taxon>
        <taxon>Brachyura</taxon>
        <taxon>Eubrachyura</taxon>
        <taxon>Portunoidea</taxon>
        <taxon>Portunidae</taxon>
        <taxon>Portuninae</taxon>
        <taxon>Portunus</taxon>
    </lineage>
</organism>
<proteinExistence type="predicted"/>